<dbReference type="EMBL" id="ABCK01000011">
    <property type="protein sequence ID" value="EDM27100.1"/>
    <property type="molecule type" value="Genomic_DNA"/>
</dbReference>
<dbReference type="SUPFAM" id="SSF50998">
    <property type="entry name" value="Quinoprotein alcohol dehydrogenase-like"/>
    <property type="match status" value="1"/>
</dbReference>
<proteinExistence type="predicted"/>
<keyword evidence="2" id="KW-1185">Reference proteome</keyword>
<dbReference type="Proteomes" id="UP000004947">
    <property type="component" value="Unassembled WGS sequence"/>
</dbReference>
<dbReference type="Gene3D" id="2.130.10.10">
    <property type="entry name" value="YVTN repeat-like/Quinoprotein amine dehydrogenase"/>
    <property type="match status" value="1"/>
</dbReference>
<comment type="caution">
    <text evidence="1">The sequence shown here is derived from an EMBL/GenBank/DDBJ whole genome shotgun (WGS) entry which is preliminary data.</text>
</comment>
<accession>A6DMB0</accession>
<evidence type="ECO:0000313" key="2">
    <source>
        <dbReference type="Proteomes" id="UP000004947"/>
    </source>
</evidence>
<protein>
    <submittedName>
        <fullName evidence="1">Uncharacterized protein</fullName>
    </submittedName>
</protein>
<dbReference type="OrthoDB" id="242013at2"/>
<sequence length="2024" mass="233135">MKIFHLILLCSCTVFSADWKANIAELKPELIIDFAHDKKLEQGLMQSLEKNSAAACPFNAPVGSIRFVQDKGVKTPSQSIDFKKGIHQPKRAFAVYRYSAMLPTDMKVLAKIQYGKLFKTYLNGKLLAQHDSGLLYHRESPFQTLSFKKGRNDLVFISMTKDQHIPHLRAVPYSEKLKEAFNKYLSKFDKIKQQDMEEWLNFQLALRSSDLFEAQAHGIRQVVNLNYQQLPQGRIRHFFHMGIHPRVMSKVMGSIDTEKIVDLMIAINHPHIKSYFDTLAIEGRGKEIVQFFELYAKKYKAKSGYSWGNNLYAIAEFILMQGDAKSAHEMFLLFKKVADQKNKSTQKNIEYALLESQDESGIRPRFTADPEVEVFVNDLDRLFERKADRDTLAQVYKIIRSNQDKLFSRDYQLVSLKTYFQHKLSSIPDFADQFSAYLKERYSSRVAKAIETFDIDKLQDYLRETSGLASFPKAEAMLMQEYFNRGDLSNAKAYADRLLNNANFAKEAAAYLLIIEKELEVANELRQKLPQELLEASVQFKGQTIKLKALADQCRSKETASKGPGSLLVKIPLASDLKSTVDGRTSEFDWDQYFIPRSQRKLVKANQQWFSSSPIGTEVSDSQGKILWNNYSFMPADDRIQNSPRSYKGAVINKHYYNLNYNSSQKTFTLQKRNLKGEIQWDSSYLKSFSKWEPCSIPFSKMDSNIILLVERDRQAAPVFAIAFIDLESGELESVQSLAKIRDPFKQEGHYDIFKSLLQFDNFCEDREAIYLYSGSGLVAKVNAFEKRIEWVRSCPQKMRKYHEGDSFDWTNPARTASPYLTVIDGKLIHFDNASMSWYALDSATGEILWKNSLDLPTYIHSRSESKIVFSHLNSRNQHMLKSLSITSGRVIWQKHLGNLSLQGEGTLNKNVVYLPVKRGIVSFDLKKKELLGRKLLNISPERIAKSNDNFLVYGEGNAFLLRADGQLPSTLDDNAQEINLTLGKADEIDLKYFSNDGLISFSFNSIYFKERPIAHSLDNPAYSIIQYLNDYALIKESTIVNGQYSPSQLVWQKRFPNFMLKEKKILAYSSGSVSVFNTYNLKSEFLYKPISGEVIYAARWNKNHLYILCSDGSLKQFDLKTKKQTKEFFLSARDFIIKEDRLLSFPHAHTAKNKVYQITDKLSEIKILDKRYHMGDQLQSNSYTQGWLTHHALNIFDFRKLKMHEMRMGHTPHRSWRLSERYAATNYGDLLDLSDGKYKKHKFNALGNKGFVHGQGSDYIYASNNGLIKLERFSEFMKVYDDNLTKGKQFKGWCREVDDQLVVVSNKMRNVYDLKTSKLISRMMIDGPSTEATILTDRSLIKVHKGYSYLYNSLNLPSETIAYNPKKIDSLFWQKANPKFWYGKNNYPIPELEYRLSDNSKELQLQVRFKNHAKLLNHFGVSLNSHRFHDAFYAEFTEKGSNVGHLVGDNLKEPFKHHFSADGYEYLEIKIDKPDLMANHFDGFLSFELSLLDQGEKVGSMRFGSVYQPNTSSRENTCGTRSYLAMDKERYAKLDKLYAESKVLLADGESLSQFIKARRNHHSIASNVTYLEELLTRHSKTVQAHNVLSVLFIEYLRSLNLDEFTNSDLQRAFNHCKKLADKLGLKSYDRALSFCVIDFNKNNNAYVLPTHAKLMGRGSVYLDLRGSLQFAAADGRVALPMGFFGEQLKELDRLELESPRRFKAVLGSFELFHKGKLSPVIDSEAGAQAGLKEGNWKNAHEAQFDFYASQRSKSWYPKSDRIRVQKIAFESLDIDYNWDEKSLLLNLTCNPLNRWRASEMLKKYIQLKGADDLVELCSEILANDSANAHLLEAILEEYGEHAGKDLKNYQSLMSKARVPINLRRTMSLENFADQDWQQLGPVNTEKSANLDLLSKPEENLRKSTFKLSNESVLSFVPQQDNGKNFPGFMYLRKEFTSTSSSNAYLHIKVQDRRNTFNNLRIWHNGSVLEDTVLNRDQYQSNMIKIPLRKGKNSILIKYSFEYYTNLKFKLGNVYGGDLSYIKR</sequence>
<dbReference type="STRING" id="313628.LNTAR_15562"/>
<evidence type="ECO:0000313" key="1">
    <source>
        <dbReference type="EMBL" id="EDM27100.1"/>
    </source>
</evidence>
<gene>
    <name evidence="1" type="ORF">LNTAR_15562</name>
</gene>
<reference evidence="1 2" key="1">
    <citation type="journal article" date="2010" name="J. Bacteriol.">
        <title>Genome sequence of Lentisphaera araneosa HTCC2155T, the type species of the order Lentisphaerales in the phylum Lentisphaerae.</title>
        <authorList>
            <person name="Thrash J.C."/>
            <person name="Cho J.C."/>
            <person name="Vergin K.L."/>
            <person name="Morris R.M."/>
            <person name="Giovannoni S.J."/>
        </authorList>
    </citation>
    <scope>NUCLEOTIDE SEQUENCE [LARGE SCALE GENOMIC DNA]</scope>
    <source>
        <strain evidence="1 2">HTCC2155</strain>
    </source>
</reference>
<dbReference type="InterPro" id="IPR015943">
    <property type="entry name" value="WD40/YVTN_repeat-like_dom_sf"/>
</dbReference>
<dbReference type="InterPro" id="IPR011047">
    <property type="entry name" value="Quinoprotein_ADH-like_sf"/>
</dbReference>
<organism evidence="1 2">
    <name type="scientific">Lentisphaera araneosa HTCC2155</name>
    <dbReference type="NCBI Taxonomy" id="313628"/>
    <lineage>
        <taxon>Bacteria</taxon>
        <taxon>Pseudomonadati</taxon>
        <taxon>Lentisphaerota</taxon>
        <taxon>Lentisphaeria</taxon>
        <taxon>Lentisphaerales</taxon>
        <taxon>Lentisphaeraceae</taxon>
        <taxon>Lentisphaera</taxon>
    </lineage>
</organism>
<dbReference type="RefSeq" id="WP_007279009.1">
    <property type="nucleotide sequence ID" value="NZ_ABCK01000011.1"/>
</dbReference>
<name>A6DMB0_9BACT</name>